<dbReference type="EMBL" id="FUYG01000005">
    <property type="protein sequence ID" value="SKA96689.1"/>
    <property type="molecule type" value="Genomic_DNA"/>
</dbReference>
<dbReference type="RefSeq" id="WP_078714533.1">
    <property type="nucleotide sequence ID" value="NZ_FUYG01000005.1"/>
</dbReference>
<accession>A0A1T4Y4I0</accession>
<organism evidence="2 3">
    <name type="scientific">Agreia bicolorata</name>
    <dbReference type="NCBI Taxonomy" id="110935"/>
    <lineage>
        <taxon>Bacteria</taxon>
        <taxon>Bacillati</taxon>
        <taxon>Actinomycetota</taxon>
        <taxon>Actinomycetes</taxon>
        <taxon>Micrococcales</taxon>
        <taxon>Microbacteriaceae</taxon>
        <taxon>Agreia</taxon>
    </lineage>
</organism>
<proteinExistence type="predicted"/>
<dbReference type="Proteomes" id="UP000189735">
    <property type="component" value="Unassembled WGS sequence"/>
</dbReference>
<feature type="region of interest" description="Disordered" evidence="1">
    <location>
        <begin position="238"/>
        <end position="260"/>
    </location>
</feature>
<protein>
    <submittedName>
        <fullName evidence="2">Uncharacterized protein</fullName>
    </submittedName>
</protein>
<dbReference type="AlphaFoldDB" id="A0A1T4Y4I0"/>
<evidence type="ECO:0000313" key="3">
    <source>
        <dbReference type="Proteomes" id="UP000189735"/>
    </source>
</evidence>
<evidence type="ECO:0000256" key="1">
    <source>
        <dbReference type="SAM" id="MobiDB-lite"/>
    </source>
</evidence>
<reference evidence="3" key="1">
    <citation type="submission" date="2017-02" db="EMBL/GenBank/DDBJ databases">
        <authorList>
            <person name="Varghese N."/>
            <person name="Submissions S."/>
        </authorList>
    </citation>
    <scope>NUCLEOTIDE SEQUENCE [LARGE SCALE GENOMIC DNA]</scope>
    <source>
        <strain evidence="3">VKM Ac-2052</strain>
    </source>
</reference>
<sequence length="260" mass="28080">MTDVSRTESSTSETTATDASVEYCGEWFTLDKNKPFDIGRDADLDIDDNQYLHRRFLQISYIDGLWWLINVGSRLSASISDATGSMQAWLAPGARLPVVFGLTSVVFTAGPTTYEFVVHTSTPAFVDSKPVSSSDGTTTVGAVTFTRSQWLLILALSEPMLKREGTGTSEIPSSAAAAERLGWVLSRFNRKLDNVCDKLSRQGIDGLRGGVGALATNRRARLVEYAVLSRLVTPADLPALDDDTADTPQAPAATPSKDAR</sequence>
<gene>
    <name evidence="2" type="ORF">SAMN06295879_2293</name>
</gene>
<feature type="compositionally biased region" description="Low complexity" evidence="1">
    <location>
        <begin position="246"/>
        <end position="260"/>
    </location>
</feature>
<name>A0A1T4Y4I0_9MICO</name>
<evidence type="ECO:0000313" key="2">
    <source>
        <dbReference type="EMBL" id="SKA96689.1"/>
    </source>
</evidence>